<dbReference type="AlphaFoldDB" id="A0AAD6ZYK7"/>
<name>A0AAD6ZYK7_9AGAR</name>
<proteinExistence type="predicted"/>
<evidence type="ECO:0000313" key="2">
    <source>
        <dbReference type="EMBL" id="KAJ7346082.1"/>
    </source>
</evidence>
<dbReference type="Proteomes" id="UP001218218">
    <property type="component" value="Unassembled WGS sequence"/>
</dbReference>
<evidence type="ECO:0000313" key="3">
    <source>
        <dbReference type="Proteomes" id="UP001218218"/>
    </source>
</evidence>
<keyword evidence="3" id="KW-1185">Reference proteome</keyword>
<protein>
    <submittedName>
        <fullName evidence="2">Uncharacterized protein</fullName>
    </submittedName>
</protein>
<reference evidence="2" key="1">
    <citation type="submission" date="2023-03" db="EMBL/GenBank/DDBJ databases">
        <title>Massive genome expansion in bonnet fungi (Mycena s.s.) driven by repeated elements and novel gene families across ecological guilds.</title>
        <authorList>
            <consortium name="Lawrence Berkeley National Laboratory"/>
            <person name="Harder C.B."/>
            <person name="Miyauchi S."/>
            <person name="Viragh M."/>
            <person name="Kuo A."/>
            <person name="Thoen E."/>
            <person name="Andreopoulos B."/>
            <person name="Lu D."/>
            <person name="Skrede I."/>
            <person name="Drula E."/>
            <person name="Henrissat B."/>
            <person name="Morin E."/>
            <person name="Kohler A."/>
            <person name="Barry K."/>
            <person name="LaButti K."/>
            <person name="Morin E."/>
            <person name="Salamov A."/>
            <person name="Lipzen A."/>
            <person name="Mereny Z."/>
            <person name="Hegedus B."/>
            <person name="Baldrian P."/>
            <person name="Stursova M."/>
            <person name="Weitz H."/>
            <person name="Taylor A."/>
            <person name="Grigoriev I.V."/>
            <person name="Nagy L.G."/>
            <person name="Martin F."/>
            <person name="Kauserud H."/>
        </authorList>
    </citation>
    <scope>NUCLEOTIDE SEQUENCE</scope>
    <source>
        <strain evidence="2">CBHHK002</strain>
    </source>
</reference>
<feature type="region of interest" description="Disordered" evidence="1">
    <location>
        <begin position="89"/>
        <end position="109"/>
    </location>
</feature>
<accession>A0AAD6ZYK7</accession>
<gene>
    <name evidence="2" type="ORF">DFH08DRAFT_809923</name>
</gene>
<organism evidence="2 3">
    <name type="scientific">Mycena albidolilacea</name>
    <dbReference type="NCBI Taxonomy" id="1033008"/>
    <lineage>
        <taxon>Eukaryota</taxon>
        <taxon>Fungi</taxon>
        <taxon>Dikarya</taxon>
        <taxon>Basidiomycota</taxon>
        <taxon>Agaricomycotina</taxon>
        <taxon>Agaricomycetes</taxon>
        <taxon>Agaricomycetidae</taxon>
        <taxon>Agaricales</taxon>
        <taxon>Marasmiineae</taxon>
        <taxon>Mycenaceae</taxon>
        <taxon>Mycena</taxon>
    </lineage>
</organism>
<sequence>MCGGLALVWRKFLSFDKPGQRSLQCVKFCEFRSFKASSSAMQPFKQTPTHFSFERPDQGPISQDPCLKLFKPAPSFKIFGSSLISSTSSRRLDRRHHPNPRFLGPSGVQRTSSGPLANIKHCSRTEFEFGCAGVAAVACGLARLVLAEHQTIPLHFSRAEWVVAREQAILLKPTRPMPTDAHPPYAKKKNDFLPPPGFKKAPEYSNVWLIL</sequence>
<dbReference type="EMBL" id="JARIHO010000021">
    <property type="protein sequence ID" value="KAJ7346082.1"/>
    <property type="molecule type" value="Genomic_DNA"/>
</dbReference>
<evidence type="ECO:0000256" key="1">
    <source>
        <dbReference type="SAM" id="MobiDB-lite"/>
    </source>
</evidence>
<comment type="caution">
    <text evidence="2">The sequence shown here is derived from an EMBL/GenBank/DDBJ whole genome shotgun (WGS) entry which is preliminary data.</text>
</comment>